<protein>
    <submittedName>
        <fullName evidence="2">Uncharacterized protein</fullName>
    </submittedName>
</protein>
<proteinExistence type="predicted"/>
<name>A0ABV0MQ72_9TELE</name>
<evidence type="ECO:0000313" key="2">
    <source>
        <dbReference type="EMBL" id="MEQ2160603.1"/>
    </source>
</evidence>
<evidence type="ECO:0000256" key="1">
    <source>
        <dbReference type="SAM" id="MobiDB-lite"/>
    </source>
</evidence>
<sequence length="135" mass="14113">MCVWKACRLQITGIDPQPLRLTEASTMCLCVLPAPGVVAVWGFLGAAAPLVLPPEAPELGAPVFPPLEGQCGAVRHQATLFRSPTSLPFLCADEEECPVYMEGRAATAEVTVGNPEGLGAPPEMGVGARPEDGLY</sequence>
<accession>A0ABV0MQ72</accession>
<comment type="caution">
    <text evidence="2">The sequence shown here is derived from an EMBL/GenBank/DDBJ whole genome shotgun (WGS) entry which is preliminary data.</text>
</comment>
<organism evidence="2 3">
    <name type="scientific">Goodea atripinnis</name>
    <dbReference type="NCBI Taxonomy" id="208336"/>
    <lineage>
        <taxon>Eukaryota</taxon>
        <taxon>Metazoa</taxon>
        <taxon>Chordata</taxon>
        <taxon>Craniata</taxon>
        <taxon>Vertebrata</taxon>
        <taxon>Euteleostomi</taxon>
        <taxon>Actinopterygii</taxon>
        <taxon>Neopterygii</taxon>
        <taxon>Teleostei</taxon>
        <taxon>Neoteleostei</taxon>
        <taxon>Acanthomorphata</taxon>
        <taxon>Ovalentaria</taxon>
        <taxon>Atherinomorphae</taxon>
        <taxon>Cyprinodontiformes</taxon>
        <taxon>Goodeidae</taxon>
        <taxon>Goodea</taxon>
    </lineage>
</organism>
<dbReference type="Proteomes" id="UP001476798">
    <property type="component" value="Unassembled WGS sequence"/>
</dbReference>
<feature type="region of interest" description="Disordered" evidence="1">
    <location>
        <begin position="112"/>
        <end position="135"/>
    </location>
</feature>
<gene>
    <name evidence="2" type="ORF">GOODEAATRI_000971</name>
</gene>
<dbReference type="EMBL" id="JAHRIO010010025">
    <property type="protein sequence ID" value="MEQ2160603.1"/>
    <property type="molecule type" value="Genomic_DNA"/>
</dbReference>
<evidence type="ECO:0000313" key="3">
    <source>
        <dbReference type="Proteomes" id="UP001476798"/>
    </source>
</evidence>
<reference evidence="2 3" key="1">
    <citation type="submission" date="2021-06" db="EMBL/GenBank/DDBJ databases">
        <authorList>
            <person name="Palmer J.M."/>
        </authorList>
    </citation>
    <scope>NUCLEOTIDE SEQUENCE [LARGE SCALE GENOMIC DNA]</scope>
    <source>
        <strain evidence="2 3">GA_2019</strain>
        <tissue evidence="2">Muscle</tissue>
    </source>
</reference>
<keyword evidence="3" id="KW-1185">Reference proteome</keyword>